<dbReference type="AlphaFoldDB" id="A0A4Y7INF4"/>
<reference evidence="2 3" key="1">
    <citation type="journal article" date="2018" name="Science">
        <title>The opium poppy genome and morphinan production.</title>
        <authorList>
            <person name="Guo L."/>
            <person name="Winzer T."/>
            <person name="Yang X."/>
            <person name="Li Y."/>
            <person name="Ning Z."/>
            <person name="He Z."/>
            <person name="Teodor R."/>
            <person name="Lu Y."/>
            <person name="Bowser T.A."/>
            <person name="Graham I.A."/>
            <person name="Ye K."/>
        </authorList>
    </citation>
    <scope>NUCLEOTIDE SEQUENCE [LARGE SCALE GENOMIC DNA]</scope>
    <source>
        <strain evidence="3">cv. HN1</strain>
        <tissue evidence="2">Leaves</tissue>
    </source>
</reference>
<evidence type="ECO:0000313" key="2">
    <source>
        <dbReference type="EMBL" id="RZC49646.1"/>
    </source>
</evidence>
<evidence type="ECO:0008006" key="4">
    <source>
        <dbReference type="Google" id="ProtNLM"/>
    </source>
</evidence>
<organism evidence="2 3">
    <name type="scientific">Papaver somniferum</name>
    <name type="common">Opium poppy</name>
    <dbReference type="NCBI Taxonomy" id="3469"/>
    <lineage>
        <taxon>Eukaryota</taxon>
        <taxon>Viridiplantae</taxon>
        <taxon>Streptophyta</taxon>
        <taxon>Embryophyta</taxon>
        <taxon>Tracheophyta</taxon>
        <taxon>Spermatophyta</taxon>
        <taxon>Magnoliopsida</taxon>
        <taxon>Ranunculales</taxon>
        <taxon>Papaveraceae</taxon>
        <taxon>Papaveroideae</taxon>
        <taxon>Papaver</taxon>
    </lineage>
</organism>
<sequence length="109" mass="12308">MADPYWRFPNGAPPERGSCRGLGSATKLRRSLQLLWQWSGILEIRLWSCVLLSFSDAKCALTAMDALQGYRFDIKNPEAQTLNIQFAQFPSKLPPALSQESPGEQRDEH</sequence>
<protein>
    <recommendedName>
        <fullName evidence="4">RRM domain-containing protein</fullName>
    </recommendedName>
</protein>
<accession>A0A4Y7INF4</accession>
<dbReference type="STRING" id="3469.A0A4Y7INF4"/>
<dbReference type="EMBL" id="CM010716">
    <property type="protein sequence ID" value="RZC49646.1"/>
    <property type="molecule type" value="Genomic_DNA"/>
</dbReference>
<keyword evidence="3" id="KW-1185">Reference proteome</keyword>
<proteinExistence type="predicted"/>
<dbReference type="Gramene" id="RZC49646">
    <property type="protein sequence ID" value="RZC49646"/>
    <property type="gene ID" value="C5167_018058"/>
</dbReference>
<evidence type="ECO:0000313" key="3">
    <source>
        <dbReference type="Proteomes" id="UP000316621"/>
    </source>
</evidence>
<evidence type="ECO:0000256" key="1">
    <source>
        <dbReference type="SAM" id="MobiDB-lite"/>
    </source>
</evidence>
<dbReference type="Proteomes" id="UP000316621">
    <property type="component" value="Chromosome 2"/>
</dbReference>
<name>A0A4Y7INF4_PAPSO</name>
<feature type="region of interest" description="Disordered" evidence="1">
    <location>
        <begin position="90"/>
        <end position="109"/>
    </location>
</feature>
<gene>
    <name evidence="2" type="ORF">C5167_018058</name>
</gene>